<dbReference type="KEGG" id="pseg:D3H65_04250"/>
<dbReference type="OrthoDB" id="976756at2"/>
<dbReference type="Gene3D" id="2.180.10.10">
    <property type="entry name" value="RHS repeat-associated core"/>
    <property type="match status" value="2"/>
</dbReference>
<gene>
    <name evidence="1" type="ORF">D3H65_04250</name>
</gene>
<dbReference type="EMBL" id="CP032157">
    <property type="protein sequence ID" value="AXY78511.1"/>
    <property type="molecule type" value="Genomic_DNA"/>
</dbReference>
<evidence type="ECO:0000313" key="1">
    <source>
        <dbReference type="EMBL" id="AXY78511.1"/>
    </source>
</evidence>
<evidence type="ECO:0008006" key="3">
    <source>
        <dbReference type="Google" id="ProtNLM"/>
    </source>
</evidence>
<dbReference type="NCBIfam" id="TIGR03696">
    <property type="entry name" value="Rhs_assc_core"/>
    <property type="match status" value="1"/>
</dbReference>
<accession>A0A3B7N9L2</accession>
<dbReference type="InterPro" id="IPR022385">
    <property type="entry name" value="Rhs_assc_core"/>
</dbReference>
<evidence type="ECO:0000313" key="2">
    <source>
        <dbReference type="Proteomes" id="UP000263900"/>
    </source>
</evidence>
<reference evidence="1 2" key="1">
    <citation type="submission" date="2018-09" db="EMBL/GenBank/DDBJ databases">
        <title>Genome sequencing of strain 6GH32-13.</title>
        <authorList>
            <person name="Weon H.-Y."/>
            <person name="Heo J."/>
            <person name="Kwon S.-W."/>
        </authorList>
    </citation>
    <scope>NUCLEOTIDE SEQUENCE [LARGE SCALE GENOMIC DNA]</scope>
    <source>
        <strain evidence="1 2">5GH32-13</strain>
    </source>
</reference>
<proteinExistence type="predicted"/>
<keyword evidence="2" id="KW-1185">Reference proteome</keyword>
<name>A0A3B7N9L2_9BACT</name>
<sequence length="1063" mass="118114">MQSYLNSLNLARYENYTPAGALPMYTLSQSFPVVTYANILSVTYYDDYTWTNAMAVDYRSFDNSFNTAFSTAYTAWPYPRPVQPDAGTRGSVTGRITKTTDGATALVAVNFYDDKGRVVQSKVQNISGGCDITTTQYSFNGQPLVSVLRQQKNSPNAQTHTITTRMEYDDLWRMLTVKRSVASSINGQSFSVPEQILVSQEYDALGRLKKKVLSPTGSSTGGPLEQMNYEYNVRDWMLGANRAYAKDTNSTTNYFGFDLAYDNSALTVNNVASPYAGSQFNGNMAGMVWKSSGDRRVRRYDFTYDAANRLTNAYFRQFTGNTFNLNAGLDFSTTGLSYDANGNVMTMNQKGWKPGGSITIDSLLYTYYANTNRLQNVWDRLNDPLTRLGDFRSSPIYTAALGSKTTAAVDYTYDANGNLKKDRNKDIGTAAAEDIVYNHLNLVQSVTMRKEGGVVKGVITYTYDAAGNKLRKLVQESGRPDKTTLYIGPAVYDNDTLQFITHEEGRTRYAKKFFLSEDSIFRFQHDYFLRDHLGNVRVVLTEQRDTAQYFASMELARRTKEDRLFYNIPATAYAKTGVPGGYPLDTTTIPNDYVSRVSGSDNRVGPGIVLKVMSGDKVDMVVKSFYRGGTGAGNSSPVTDILASLAAGIVGIAGESKGTLAALSNGASSPLLGALTGFRSANNPDQATKPKAYLNWILLDEQFNLVPAGSSAVPVGAPDLLLPLGYTGMPITRNGFLYIYVSNETQNWPVFFDNLSVRHYAGPLLQETHYYPFGLTMAGISSQAYGKLSNKYLYNGKEKQEKEFSDGNGLEWYDYGARMQDAQIGRWHVVDPLADKMRRHSPYNYAFDNPIRFVDPDGMEPETVKPMDEKALNAIKNTLTKEDQKYIKLDNDGNIDKAFMNSQTSESGNFNRLKELVNSSYTVEVHVENKYSYKTKEGEAITKEFSQPTIDKEYEPGAMDVKTGETGMLGKTVVPENSANNNLSTNNNVQSYTNGKLSEEGQAQNVSHELYGHALLYIRDPEGKSYGHQVPQNSFKETNKALVKEVSSAIKETIQNMINAKNK</sequence>
<protein>
    <recommendedName>
        <fullName evidence="3">RHS repeat-associated core domain-containing protein</fullName>
    </recommendedName>
</protein>
<organism evidence="1 2">
    <name type="scientific">Paraflavitalea soli</name>
    <dbReference type="NCBI Taxonomy" id="2315862"/>
    <lineage>
        <taxon>Bacteria</taxon>
        <taxon>Pseudomonadati</taxon>
        <taxon>Bacteroidota</taxon>
        <taxon>Chitinophagia</taxon>
        <taxon>Chitinophagales</taxon>
        <taxon>Chitinophagaceae</taxon>
        <taxon>Paraflavitalea</taxon>
    </lineage>
</organism>
<dbReference type="Proteomes" id="UP000263900">
    <property type="component" value="Chromosome"/>
</dbReference>
<dbReference type="AlphaFoldDB" id="A0A3B7N9L2"/>